<accession>A0A4Q7AXX8</accession>
<evidence type="ECO:0000313" key="2">
    <source>
        <dbReference type="Proteomes" id="UP000293483"/>
    </source>
</evidence>
<dbReference type="RefSeq" id="WP_130145670.1">
    <property type="nucleotide sequence ID" value="NZ_SGSU01000009.1"/>
</dbReference>
<dbReference type="AlphaFoldDB" id="A0A4Q7AXX8"/>
<reference evidence="1 2" key="1">
    <citation type="submission" date="2019-02" db="EMBL/GenBank/DDBJ databases">
        <title>The Batch Genome Submission of Acinetobacter spp. strains.</title>
        <authorList>
            <person name="Qin J."/>
            <person name="Hu Y."/>
            <person name="Ye H."/>
            <person name="Wei L."/>
            <person name="Feng Y."/>
            <person name="Zong Z."/>
        </authorList>
    </citation>
    <scope>NUCLEOTIDE SEQUENCE [LARGE SCALE GENOMIC DNA]</scope>
    <source>
        <strain evidence="1 2">WCHABo060081</strain>
    </source>
</reference>
<dbReference type="Proteomes" id="UP000293483">
    <property type="component" value="Unassembled WGS sequence"/>
</dbReference>
<dbReference type="EMBL" id="SGSU01000009">
    <property type="protein sequence ID" value="RZG66840.1"/>
    <property type="molecule type" value="Genomic_DNA"/>
</dbReference>
<organism evidence="1 2">
    <name type="scientific">Acinetobacter bouvetii</name>
    <dbReference type="NCBI Taxonomy" id="202951"/>
    <lineage>
        <taxon>Bacteria</taxon>
        <taxon>Pseudomonadati</taxon>
        <taxon>Pseudomonadota</taxon>
        <taxon>Gammaproteobacteria</taxon>
        <taxon>Moraxellales</taxon>
        <taxon>Moraxellaceae</taxon>
        <taxon>Acinetobacter</taxon>
    </lineage>
</organism>
<protein>
    <submittedName>
        <fullName evidence="1">Uncharacterized protein</fullName>
    </submittedName>
</protein>
<name>A0A4Q7AXX8_9GAMM</name>
<evidence type="ECO:0000313" key="1">
    <source>
        <dbReference type="EMBL" id="RZG66840.1"/>
    </source>
</evidence>
<sequence>MINEYRNAIRDHINRLIKQGKLNQLIVWDIQHDEAQDPTLLSLRMYGSRAYTDVIQVACGTSGIWEKLPVKRIAVPLIADVLKFRREYLIT</sequence>
<comment type="caution">
    <text evidence="1">The sequence shown here is derived from an EMBL/GenBank/DDBJ whole genome shotgun (WGS) entry which is preliminary data.</text>
</comment>
<proteinExistence type="predicted"/>
<gene>
    <name evidence="1" type="ORF">EXE25_09140</name>
</gene>